<sequence>MADFSRRSLLRALGAGSALAGLAACTLTTTHGVTTITLNVAEFAYDANIALSVVKTALGFAPIPATIVTVVNEAISLLQTGITAFKTYAGSDISLTFDTRNVPAAIQSLIHDVQTVSANLSAIATSESAAMNGGVMSRVEAVAADVANVASILASIVTATTGAGEGMTAANARMTRIEAIKSRHGLM</sequence>
<feature type="signal peptide" evidence="1">
    <location>
        <begin position="1"/>
        <end position="20"/>
    </location>
</feature>
<name>A0AA35XV43_9PROT</name>
<accession>A0AA35XV43</accession>
<dbReference type="AlphaFoldDB" id="A0AA35XV43"/>
<keyword evidence="1" id="KW-0732">Signal</keyword>
<comment type="caution">
    <text evidence="2">The sequence shown here is derived from an EMBL/GenBank/DDBJ whole genome shotgun (WGS) entry which is preliminary data.</text>
</comment>
<gene>
    <name evidence="2" type="ORF">LMG32879_000153</name>
</gene>
<feature type="chain" id="PRO_5041342149" evidence="1">
    <location>
        <begin position="21"/>
        <end position="187"/>
    </location>
</feature>
<organism evidence="2 3">
    <name type="scientific">Brytella acorum</name>
    <dbReference type="NCBI Taxonomy" id="2959299"/>
    <lineage>
        <taxon>Bacteria</taxon>
        <taxon>Pseudomonadati</taxon>
        <taxon>Pseudomonadota</taxon>
        <taxon>Alphaproteobacteria</taxon>
        <taxon>Acetobacterales</taxon>
        <taxon>Acetobacteraceae</taxon>
        <taxon>Brytella</taxon>
    </lineage>
</organism>
<dbReference type="RefSeq" id="WP_289842343.1">
    <property type="nucleotide sequence ID" value="NZ_CATKSH010000001.1"/>
</dbReference>
<dbReference type="Proteomes" id="UP001176960">
    <property type="component" value="Unassembled WGS sequence"/>
</dbReference>
<dbReference type="PROSITE" id="PS51318">
    <property type="entry name" value="TAT"/>
    <property type="match status" value="1"/>
</dbReference>
<dbReference type="PROSITE" id="PS51257">
    <property type="entry name" value="PROKAR_LIPOPROTEIN"/>
    <property type="match status" value="1"/>
</dbReference>
<keyword evidence="3" id="KW-1185">Reference proteome</keyword>
<proteinExistence type="predicted"/>
<dbReference type="InterPro" id="IPR006311">
    <property type="entry name" value="TAT_signal"/>
</dbReference>
<evidence type="ECO:0000313" key="2">
    <source>
        <dbReference type="EMBL" id="CAI9119340.1"/>
    </source>
</evidence>
<evidence type="ECO:0000256" key="1">
    <source>
        <dbReference type="SAM" id="SignalP"/>
    </source>
</evidence>
<protein>
    <submittedName>
        <fullName evidence="2">Uncharacterized protein</fullName>
    </submittedName>
</protein>
<evidence type="ECO:0000313" key="3">
    <source>
        <dbReference type="Proteomes" id="UP001176960"/>
    </source>
</evidence>
<dbReference type="EMBL" id="CATKSH010000001">
    <property type="protein sequence ID" value="CAI9119340.1"/>
    <property type="molecule type" value="Genomic_DNA"/>
</dbReference>
<reference evidence="2" key="1">
    <citation type="submission" date="2023-03" db="EMBL/GenBank/DDBJ databases">
        <authorList>
            <person name="Cleenwerck I."/>
        </authorList>
    </citation>
    <scope>NUCLEOTIDE SEQUENCE</scope>
    <source>
        <strain evidence="2">LMG 32879</strain>
    </source>
</reference>